<organism evidence="4 5">
    <name type="scientific">Gimesia panareensis</name>
    <dbReference type="NCBI Taxonomy" id="2527978"/>
    <lineage>
        <taxon>Bacteria</taxon>
        <taxon>Pseudomonadati</taxon>
        <taxon>Planctomycetota</taxon>
        <taxon>Planctomycetia</taxon>
        <taxon>Planctomycetales</taxon>
        <taxon>Planctomycetaceae</taxon>
        <taxon>Gimesia</taxon>
    </lineage>
</organism>
<protein>
    <recommendedName>
        <fullName evidence="3">HD-GYP domain-containing protein</fullName>
    </recommendedName>
</protein>
<evidence type="ECO:0000256" key="1">
    <source>
        <dbReference type="SAM" id="Coils"/>
    </source>
</evidence>
<dbReference type="Proteomes" id="UP000315647">
    <property type="component" value="Chromosome"/>
</dbReference>
<evidence type="ECO:0000259" key="3">
    <source>
        <dbReference type="PROSITE" id="PS51832"/>
    </source>
</evidence>
<keyword evidence="5" id="KW-1185">Reference proteome</keyword>
<gene>
    <name evidence="4" type="ORF">Enr10x_55570</name>
</gene>
<feature type="coiled-coil region" evidence="1">
    <location>
        <begin position="69"/>
        <end position="115"/>
    </location>
</feature>
<evidence type="ECO:0000313" key="5">
    <source>
        <dbReference type="Proteomes" id="UP000315647"/>
    </source>
</evidence>
<dbReference type="PANTHER" id="PTHR43155:SF2">
    <property type="entry name" value="CYCLIC DI-GMP PHOSPHODIESTERASE PA4108"/>
    <property type="match status" value="1"/>
</dbReference>
<sequence length="461" mass="53468">MPVVRGADKKQRRAAVVLRILSRHATNTLSQGHIVNHSTRSLRWLTPTIRRERNEWEAFCARINDGKLLENSATSLRALKDQFRELEQQNRELKIPELHQELKQLQARVNVILQRCRLYLDTTAVRSLAETQLPHLERILDFVQTEQVYLRRQLLLSQTTVHYLKQLLTAAEDIWTQSYCNPNYLLNLIRKIKHDDAHLNDPGDLLFLSLRDMEAVAQNQISHPDLGIYLRGLEVARCSYYVSRQIPEWRESCDLLMMAGMLHDLGWLMLNPKLANKADGKDAQRNDERGEHPILGAALLGGLRGFPGDSYLTEVVAQHHERLDGTGYPRRLHTYHLGEHSRRMGVICRYLELKNDRRELTADGIRTCDGEELAFGAALQLYRETLQGEWDPTVADQLFRALDANLPEELRESDRHNDPFSLKRFQNYRPDEAHAEMTPPHFSLERESRSNRSVTDRQTEK</sequence>
<feature type="region of interest" description="Disordered" evidence="2">
    <location>
        <begin position="427"/>
        <end position="461"/>
    </location>
</feature>
<evidence type="ECO:0000313" key="4">
    <source>
        <dbReference type="EMBL" id="QDT30197.1"/>
    </source>
</evidence>
<proteinExistence type="predicted"/>
<dbReference type="InterPro" id="IPR037522">
    <property type="entry name" value="HD_GYP_dom"/>
</dbReference>
<dbReference type="InterPro" id="IPR003607">
    <property type="entry name" value="HD/PDEase_dom"/>
</dbReference>
<dbReference type="PROSITE" id="PS51832">
    <property type="entry name" value="HD_GYP"/>
    <property type="match status" value="1"/>
</dbReference>
<accession>A0A517QF79</accession>
<dbReference type="CDD" id="cd00077">
    <property type="entry name" value="HDc"/>
    <property type="match status" value="1"/>
</dbReference>
<dbReference type="Pfam" id="PF13487">
    <property type="entry name" value="HD_5"/>
    <property type="match status" value="1"/>
</dbReference>
<reference evidence="4 5" key="1">
    <citation type="submission" date="2019-03" db="EMBL/GenBank/DDBJ databases">
        <title>Deep-cultivation of Planctomycetes and their phenomic and genomic characterization uncovers novel biology.</title>
        <authorList>
            <person name="Wiegand S."/>
            <person name="Jogler M."/>
            <person name="Boedeker C."/>
            <person name="Pinto D."/>
            <person name="Vollmers J."/>
            <person name="Rivas-Marin E."/>
            <person name="Kohn T."/>
            <person name="Peeters S.H."/>
            <person name="Heuer A."/>
            <person name="Rast P."/>
            <person name="Oberbeckmann S."/>
            <person name="Bunk B."/>
            <person name="Jeske O."/>
            <person name="Meyerdierks A."/>
            <person name="Storesund J.E."/>
            <person name="Kallscheuer N."/>
            <person name="Luecker S."/>
            <person name="Lage O.M."/>
            <person name="Pohl T."/>
            <person name="Merkel B.J."/>
            <person name="Hornburger P."/>
            <person name="Mueller R.-W."/>
            <person name="Bruemmer F."/>
            <person name="Labrenz M."/>
            <person name="Spormann A.M."/>
            <person name="Op den Camp H."/>
            <person name="Overmann J."/>
            <person name="Amann R."/>
            <person name="Jetten M.S.M."/>
            <person name="Mascher T."/>
            <person name="Medema M.H."/>
            <person name="Devos D.P."/>
            <person name="Kaster A.-K."/>
            <person name="Ovreas L."/>
            <person name="Rohde M."/>
            <person name="Galperin M.Y."/>
            <person name="Jogler C."/>
        </authorList>
    </citation>
    <scope>NUCLEOTIDE SEQUENCE [LARGE SCALE GENOMIC DNA]</scope>
    <source>
        <strain evidence="4 5">Enr10</strain>
    </source>
</reference>
<feature type="domain" description="HD-GYP" evidence="3">
    <location>
        <begin position="199"/>
        <end position="414"/>
    </location>
</feature>
<dbReference type="PANTHER" id="PTHR43155">
    <property type="entry name" value="CYCLIC DI-GMP PHOSPHODIESTERASE PA4108-RELATED"/>
    <property type="match status" value="1"/>
</dbReference>
<name>A0A517QF79_9PLAN</name>
<keyword evidence="1" id="KW-0175">Coiled coil</keyword>
<dbReference type="AlphaFoldDB" id="A0A517QF79"/>
<dbReference type="EMBL" id="CP037421">
    <property type="protein sequence ID" value="QDT30197.1"/>
    <property type="molecule type" value="Genomic_DNA"/>
</dbReference>
<evidence type="ECO:0000256" key="2">
    <source>
        <dbReference type="SAM" id="MobiDB-lite"/>
    </source>
</evidence>
<feature type="compositionally biased region" description="Basic and acidic residues" evidence="2">
    <location>
        <begin position="443"/>
        <end position="461"/>
    </location>
</feature>
<dbReference type="SUPFAM" id="SSF109604">
    <property type="entry name" value="HD-domain/PDEase-like"/>
    <property type="match status" value="1"/>
</dbReference>
<dbReference type="Gene3D" id="1.10.3210.10">
    <property type="entry name" value="Hypothetical protein af1432"/>
    <property type="match status" value="1"/>
</dbReference>